<comment type="caution">
    <text evidence="2">The sequence shown here is derived from an EMBL/GenBank/DDBJ whole genome shotgun (WGS) entry which is preliminary data.</text>
</comment>
<dbReference type="Gene3D" id="3.20.20.80">
    <property type="entry name" value="Glycosidases"/>
    <property type="match status" value="1"/>
</dbReference>
<dbReference type="PANTHER" id="PTHR10357:SF209">
    <property type="entry name" value="PERIPLASMIC ALPHA-AMYLASE"/>
    <property type="match status" value="1"/>
</dbReference>
<sequence>MDIVALPYPLMVVKRLVAALAVAVVLPLGAVALAPLPASGAVTWDIEPSSVALAGRKAPEREAEQFYFVLPDRFANGDRRNDRGGLSGDRLSTGHDPADKGFYHGGDVQGVIDRLDYIEGLGTTAIWLAPVFKN</sequence>
<feature type="domain" description="Glycosyl hydrolase family 13 catalytic" evidence="1">
    <location>
        <begin position="68"/>
        <end position="134"/>
    </location>
</feature>
<accession>A0ABT9MM99</accession>
<proteinExistence type="predicted"/>
<dbReference type="Pfam" id="PF00128">
    <property type="entry name" value="Alpha-amylase"/>
    <property type="match status" value="1"/>
</dbReference>
<gene>
    <name evidence="2" type="ORF">J2S43_000683</name>
</gene>
<keyword evidence="3" id="KW-1185">Reference proteome</keyword>
<name>A0ABT9MM99_9ACTN</name>
<evidence type="ECO:0000259" key="1">
    <source>
        <dbReference type="Pfam" id="PF00128"/>
    </source>
</evidence>
<dbReference type="PANTHER" id="PTHR10357">
    <property type="entry name" value="ALPHA-AMYLASE FAMILY MEMBER"/>
    <property type="match status" value="1"/>
</dbReference>
<organism evidence="2 3">
    <name type="scientific">Catenuloplanes nepalensis</name>
    <dbReference type="NCBI Taxonomy" id="587533"/>
    <lineage>
        <taxon>Bacteria</taxon>
        <taxon>Bacillati</taxon>
        <taxon>Actinomycetota</taxon>
        <taxon>Actinomycetes</taxon>
        <taxon>Micromonosporales</taxon>
        <taxon>Micromonosporaceae</taxon>
        <taxon>Catenuloplanes</taxon>
    </lineage>
</organism>
<protein>
    <recommendedName>
        <fullName evidence="1">Glycosyl hydrolase family 13 catalytic domain-containing protein</fullName>
    </recommendedName>
</protein>
<dbReference type="Proteomes" id="UP001240984">
    <property type="component" value="Unassembled WGS sequence"/>
</dbReference>
<evidence type="ECO:0000313" key="3">
    <source>
        <dbReference type="Proteomes" id="UP001240984"/>
    </source>
</evidence>
<evidence type="ECO:0000313" key="2">
    <source>
        <dbReference type="EMBL" id="MDP9792171.1"/>
    </source>
</evidence>
<dbReference type="SUPFAM" id="SSF51445">
    <property type="entry name" value="(Trans)glycosidases"/>
    <property type="match status" value="1"/>
</dbReference>
<reference evidence="2 3" key="1">
    <citation type="submission" date="2023-07" db="EMBL/GenBank/DDBJ databases">
        <title>Sequencing the genomes of 1000 actinobacteria strains.</title>
        <authorList>
            <person name="Klenk H.-P."/>
        </authorList>
    </citation>
    <scope>NUCLEOTIDE SEQUENCE [LARGE SCALE GENOMIC DNA]</scope>
    <source>
        <strain evidence="2 3">DSM 44710</strain>
    </source>
</reference>
<dbReference type="InterPro" id="IPR006047">
    <property type="entry name" value="GH13_cat_dom"/>
</dbReference>
<dbReference type="InterPro" id="IPR017853">
    <property type="entry name" value="GH"/>
</dbReference>
<dbReference type="EMBL" id="JAUSRA010000001">
    <property type="protein sequence ID" value="MDP9792171.1"/>
    <property type="molecule type" value="Genomic_DNA"/>
</dbReference>